<dbReference type="SMART" id="SM00091">
    <property type="entry name" value="PAS"/>
    <property type="match status" value="1"/>
</dbReference>
<dbReference type="GO" id="GO:0006355">
    <property type="term" value="P:regulation of DNA-templated transcription"/>
    <property type="evidence" value="ECO:0007669"/>
    <property type="project" value="InterPro"/>
</dbReference>
<gene>
    <name evidence="2" type="ORF">H7K45_19520</name>
</gene>
<dbReference type="SUPFAM" id="SSF55785">
    <property type="entry name" value="PYP-like sensor domain (PAS domain)"/>
    <property type="match status" value="1"/>
</dbReference>
<protein>
    <submittedName>
        <fullName evidence="2">PAS domain-containing protein</fullName>
    </submittedName>
</protein>
<evidence type="ECO:0000313" key="2">
    <source>
        <dbReference type="EMBL" id="MCV7422741.1"/>
    </source>
</evidence>
<dbReference type="CDD" id="cd00130">
    <property type="entry name" value="PAS"/>
    <property type="match status" value="1"/>
</dbReference>
<sequence>MDTLRRLPALRVLDQLPVPVVAVTEKGTVLFANDAMGEMLGMTREAMQARNFTEVFETPLESDGAVAGLQKHANSLVRLSHADGSTVRAVMSRSALQRADDDIALVTFQDLTEQLWAQGR</sequence>
<name>A0A9X2Z5J0_9MYCO</name>
<accession>A0A9X2Z5J0</accession>
<comment type="caution">
    <text evidence="2">The sequence shown here is derived from an EMBL/GenBank/DDBJ whole genome shotgun (WGS) entry which is preliminary data.</text>
</comment>
<reference evidence="2" key="1">
    <citation type="submission" date="2020-07" db="EMBL/GenBank/DDBJ databases">
        <authorList>
            <person name="Pettersson B.M.F."/>
            <person name="Behra P.R.K."/>
            <person name="Ramesh M."/>
            <person name="Das S."/>
            <person name="Dasgupta S."/>
            <person name="Kirsebom L.A."/>
        </authorList>
    </citation>
    <scope>NUCLEOTIDE SEQUENCE</scope>
    <source>
        <strain evidence="2">DSM 44838</strain>
    </source>
</reference>
<evidence type="ECO:0000259" key="1">
    <source>
        <dbReference type="PROSITE" id="PS50112"/>
    </source>
</evidence>
<reference evidence="2" key="2">
    <citation type="journal article" date="2022" name="BMC Genomics">
        <title>Comparative genome analysis of mycobacteria focusing on tRNA and non-coding RNA.</title>
        <authorList>
            <person name="Behra P.R.K."/>
            <person name="Pettersson B.M.F."/>
            <person name="Ramesh M."/>
            <person name="Das S."/>
            <person name="Dasgupta S."/>
            <person name="Kirsebom L.A."/>
        </authorList>
    </citation>
    <scope>NUCLEOTIDE SEQUENCE</scope>
    <source>
        <strain evidence="2">DSM 44838</strain>
    </source>
</reference>
<organism evidence="2 3">
    <name type="scientific">Mycobacterium yunnanensis</name>
    <dbReference type="NCBI Taxonomy" id="368477"/>
    <lineage>
        <taxon>Bacteria</taxon>
        <taxon>Bacillati</taxon>
        <taxon>Actinomycetota</taxon>
        <taxon>Actinomycetes</taxon>
        <taxon>Mycobacteriales</taxon>
        <taxon>Mycobacteriaceae</taxon>
        <taxon>Mycobacterium</taxon>
    </lineage>
</organism>
<dbReference type="NCBIfam" id="TIGR00229">
    <property type="entry name" value="sensory_box"/>
    <property type="match status" value="1"/>
</dbReference>
<feature type="domain" description="PAS" evidence="1">
    <location>
        <begin position="11"/>
        <end position="57"/>
    </location>
</feature>
<dbReference type="InterPro" id="IPR000014">
    <property type="entry name" value="PAS"/>
</dbReference>
<dbReference type="RefSeq" id="WP_263997635.1">
    <property type="nucleotide sequence ID" value="NZ_JACKVK010000010.1"/>
</dbReference>
<proteinExistence type="predicted"/>
<dbReference type="AlphaFoldDB" id="A0A9X2Z5J0"/>
<dbReference type="InterPro" id="IPR035965">
    <property type="entry name" value="PAS-like_dom_sf"/>
</dbReference>
<dbReference type="PROSITE" id="PS50112">
    <property type="entry name" value="PAS"/>
    <property type="match status" value="1"/>
</dbReference>
<dbReference type="Pfam" id="PF00989">
    <property type="entry name" value="PAS"/>
    <property type="match status" value="1"/>
</dbReference>
<dbReference type="Proteomes" id="UP001141629">
    <property type="component" value="Unassembled WGS sequence"/>
</dbReference>
<evidence type="ECO:0000313" key="3">
    <source>
        <dbReference type="Proteomes" id="UP001141629"/>
    </source>
</evidence>
<keyword evidence="3" id="KW-1185">Reference proteome</keyword>
<dbReference type="EMBL" id="JACKVK010000010">
    <property type="protein sequence ID" value="MCV7422741.1"/>
    <property type="molecule type" value="Genomic_DNA"/>
</dbReference>
<dbReference type="InterPro" id="IPR013767">
    <property type="entry name" value="PAS_fold"/>
</dbReference>
<dbReference type="Gene3D" id="3.30.450.20">
    <property type="entry name" value="PAS domain"/>
    <property type="match status" value="1"/>
</dbReference>